<dbReference type="InterPro" id="IPR036397">
    <property type="entry name" value="RNaseH_sf"/>
</dbReference>
<name>A0AAD5R620_PARTN</name>
<sequence>MSEVKMACPSNLGTVTGPINWNLLPAGKTVNAKRLGEHLYRCDRVLSRQRGCNLLLLQDNAKQHVAKLSEKEADRTGRGLLNHPSYSFDLSSSVCHLCRSLEVLPEQEEVPRHQNKCVED</sequence>
<comment type="caution">
    <text evidence="1">The sequence shown here is derived from an EMBL/GenBank/DDBJ whole genome shotgun (WGS) entry which is preliminary data.</text>
</comment>
<dbReference type="EMBL" id="JAHQIW010006769">
    <property type="protein sequence ID" value="KAJ1370345.1"/>
    <property type="molecule type" value="Genomic_DNA"/>
</dbReference>
<evidence type="ECO:0000313" key="1">
    <source>
        <dbReference type="EMBL" id="KAJ1370345.1"/>
    </source>
</evidence>
<dbReference type="GO" id="GO:0003676">
    <property type="term" value="F:nucleic acid binding"/>
    <property type="evidence" value="ECO:0007669"/>
    <property type="project" value="InterPro"/>
</dbReference>
<accession>A0AAD5R620</accession>
<keyword evidence="2" id="KW-1185">Reference proteome</keyword>
<organism evidence="1 2">
    <name type="scientific">Parelaphostrongylus tenuis</name>
    <name type="common">Meningeal worm</name>
    <dbReference type="NCBI Taxonomy" id="148309"/>
    <lineage>
        <taxon>Eukaryota</taxon>
        <taxon>Metazoa</taxon>
        <taxon>Ecdysozoa</taxon>
        <taxon>Nematoda</taxon>
        <taxon>Chromadorea</taxon>
        <taxon>Rhabditida</taxon>
        <taxon>Rhabditina</taxon>
        <taxon>Rhabditomorpha</taxon>
        <taxon>Strongyloidea</taxon>
        <taxon>Metastrongylidae</taxon>
        <taxon>Parelaphostrongylus</taxon>
    </lineage>
</organism>
<dbReference type="Gene3D" id="3.30.420.10">
    <property type="entry name" value="Ribonuclease H-like superfamily/Ribonuclease H"/>
    <property type="match status" value="1"/>
</dbReference>
<protein>
    <submittedName>
        <fullName evidence="1">Uncharacterized protein</fullName>
    </submittedName>
</protein>
<proteinExistence type="predicted"/>
<dbReference type="Proteomes" id="UP001196413">
    <property type="component" value="Unassembled WGS sequence"/>
</dbReference>
<evidence type="ECO:0000313" key="2">
    <source>
        <dbReference type="Proteomes" id="UP001196413"/>
    </source>
</evidence>
<gene>
    <name evidence="1" type="ORF">KIN20_032052</name>
</gene>
<dbReference type="AlphaFoldDB" id="A0AAD5R620"/>
<reference evidence="1" key="1">
    <citation type="submission" date="2021-06" db="EMBL/GenBank/DDBJ databases">
        <title>Parelaphostrongylus tenuis whole genome reference sequence.</title>
        <authorList>
            <person name="Garwood T.J."/>
            <person name="Larsen P.A."/>
            <person name="Fountain-Jones N.M."/>
            <person name="Garbe J.R."/>
            <person name="Macchietto M.G."/>
            <person name="Kania S.A."/>
            <person name="Gerhold R.W."/>
            <person name="Richards J.E."/>
            <person name="Wolf T.M."/>
        </authorList>
    </citation>
    <scope>NUCLEOTIDE SEQUENCE</scope>
    <source>
        <strain evidence="1">MNPRO001-30</strain>
        <tissue evidence="1">Meninges</tissue>
    </source>
</reference>